<dbReference type="Proteomes" id="UP000499080">
    <property type="component" value="Unassembled WGS sequence"/>
</dbReference>
<comment type="caution">
    <text evidence="1">The sequence shown here is derived from an EMBL/GenBank/DDBJ whole genome shotgun (WGS) entry which is preliminary data.</text>
</comment>
<gene>
    <name evidence="1" type="ORF">AVEN_201982_1</name>
</gene>
<sequence>MQNFYYTERCSRRRKQLLLVITDHYLDDNDPEEMVHHGIYLLLGQDVNTLLQNTELREKHLSNWKTVRKYRESPKLIQPYFTTAIAVRLCDKCFSGASAIRRIK</sequence>
<dbReference type="AlphaFoldDB" id="A0A4Y2KWC0"/>
<evidence type="ECO:0000313" key="2">
    <source>
        <dbReference type="Proteomes" id="UP000499080"/>
    </source>
</evidence>
<protein>
    <submittedName>
        <fullName evidence="1">Uncharacterized protein</fullName>
    </submittedName>
</protein>
<proteinExistence type="predicted"/>
<accession>A0A4Y2KWC0</accession>
<dbReference type="EMBL" id="BGPR01005073">
    <property type="protein sequence ID" value="GBN06532.1"/>
    <property type="molecule type" value="Genomic_DNA"/>
</dbReference>
<reference evidence="1 2" key="1">
    <citation type="journal article" date="2019" name="Sci. Rep.">
        <title>Orb-weaving spider Araneus ventricosus genome elucidates the spidroin gene catalogue.</title>
        <authorList>
            <person name="Kono N."/>
            <person name="Nakamura H."/>
            <person name="Ohtoshi R."/>
            <person name="Moran D.A.P."/>
            <person name="Shinohara A."/>
            <person name="Yoshida Y."/>
            <person name="Fujiwara M."/>
            <person name="Mori M."/>
            <person name="Tomita M."/>
            <person name="Arakawa K."/>
        </authorList>
    </citation>
    <scope>NUCLEOTIDE SEQUENCE [LARGE SCALE GENOMIC DNA]</scope>
</reference>
<evidence type="ECO:0000313" key="1">
    <source>
        <dbReference type="EMBL" id="GBN06532.1"/>
    </source>
</evidence>
<name>A0A4Y2KWC0_ARAVE</name>
<keyword evidence="2" id="KW-1185">Reference proteome</keyword>
<organism evidence="1 2">
    <name type="scientific">Araneus ventricosus</name>
    <name type="common">Orbweaver spider</name>
    <name type="synonym">Epeira ventricosa</name>
    <dbReference type="NCBI Taxonomy" id="182803"/>
    <lineage>
        <taxon>Eukaryota</taxon>
        <taxon>Metazoa</taxon>
        <taxon>Ecdysozoa</taxon>
        <taxon>Arthropoda</taxon>
        <taxon>Chelicerata</taxon>
        <taxon>Arachnida</taxon>
        <taxon>Araneae</taxon>
        <taxon>Araneomorphae</taxon>
        <taxon>Entelegynae</taxon>
        <taxon>Araneoidea</taxon>
        <taxon>Araneidae</taxon>
        <taxon>Araneus</taxon>
    </lineage>
</organism>